<reference evidence="1" key="1">
    <citation type="submission" date="2022-09" db="EMBL/GenBank/DDBJ databases">
        <title>genome sequence of Deinococcus rubellus.</title>
        <authorList>
            <person name="Srinivasan S."/>
        </authorList>
    </citation>
    <scope>NUCLEOTIDE SEQUENCE</scope>
    <source>
        <strain evidence="1">Ant6</strain>
    </source>
</reference>
<dbReference type="SUPFAM" id="SSF69737">
    <property type="entry name" value="Urease metallochaperone UreE, C-terminal domain"/>
    <property type="match status" value="1"/>
</dbReference>
<dbReference type="RefSeq" id="WP_260560353.1">
    <property type="nucleotide sequence ID" value="NZ_BAABEC010000020.1"/>
</dbReference>
<gene>
    <name evidence="1" type="ORF">N0D28_15415</name>
</gene>
<dbReference type="EMBL" id="CP104213">
    <property type="protein sequence ID" value="UWX64078.1"/>
    <property type="molecule type" value="Genomic_DNA"/>
</dbReference>
<evidence type="ECO:0000313" key="1">
    <source>
        <dbReference type="EMBL" id="UWX64078.1"/>
    </source>
</evidence>
<dbReference type="Proteomes" id="UP001060261">
    <property type="component" value="Chromosome"/>
</dbReference>
<keyword evidence="2" id="KW-1185">Reference proteome</keyword>
<evidence type="ECO:0000313" key="2">
    <source>
        <dbReference type="Proteomes" id="UP001060261"/>
    </source>
</evidence>
<dbReference type="Gene3D" id="3.30.70.790">
    <property type="entry name" value="UreE, C-terminal domain"/>
    <property type="match status" value="1"/>
</dbReference>
<sequence>MWPTGWPPRNLTEAARVAQAVGNLHWDFVVNGEVLLVFCDAPVELLLTRLGVSFERQPSPLPAALTLSAVS</sequence>
<accession>A0ABY5YH13</accession>
<proteinExistence type="predicted"/>
<name>A0ABY5YH13_9DEIO</name>
<organism evidence="1 2">
    <name type="scientific">Deinococcus rubellus</name>
    <dbReference type="NCBI Taxonomy" id="1889240"/>
    <lineage>
        <taxon>Bacteria</taxon>
        <taxon>Thermotogati</taxon>
        <taxon>Deinococcota</taxon>
        <taxon>Deinococci</taxon>
        <taxon>Deinococcales</taxon>
        <taxon>Deinococcaceae</taxon>
        <taxon>Deinococcus</taxon>
    </lineage>
</organism>
<protein>
    <submittedName>
        <fullName evidence="1">Uncharacterized protein</fullName>
    </submittedName>
</protein>